<dbReference type="AlphaFoldDB" id="A0A3S5A6Q2"/>
<gene>
    <name evidence="1" type="ORF">PXEA_LOCUS14796</name>
</gene>
<proteinExistence type="predicted"/>
<dbReference type="Proteomes" id="UP000784294">
    <property type="component" value="Unassembled WGS sequence"/>
</dbReference>
<reference evidence="1" key="1">
    <citation type="submission" date="2018-11" db="EMBL/GenBank/DDBJ databases">
        <authorList>
            <consortium name="Pathogen Informatics"/>
        </authorList>
    </citation>
    <scope>NUCLEOTIDE SEQUENCE</scope>
</reference>
<sequence>MSETSSWSTLQMLPTLRPSAVGSPPHDSLSCDFAHLKSSHIGSKSSRRTSGGRFRLSEPAYFASSDVGTCCSRSGIVGACIQSPRQLIFLVIFSIVHNALYPCAAAHDLAPSTDSESVGMSSRDLCRSVCTGCIAGSLSCQSGGLSQMPTHLEAGIDKVGKKLDNLFKKCVDKRLK</sequence>
<protein>
    <submittedName>
        <fullName evidence="1">Uncharacterized protein</fullName>
    </submittedName>
</protein>
<dbReference type="EMBL" id="CAAALY010050866">
    <property type="protein sequence ID" value="VEL21356.1"/>
    <property type="molecule type" value="Genomic_DNA"/>
</dbReference>
<organism evidence="1 2">
    <name type="scientific">Protopolystoma xenopodis</name>
    <dbReference type="NCBI Taxonomy" id="117903"/>
    <lineage>
        <taxon>Eukaryota</taxon>
        <taxon>Metazoa</taxon>
        <taxon>Spiralia</taxon>
        <taxon>Lophotrochozoa</taxon>
        <taxon>Platyhelminthes</taxon>
        <taxon>Monogenea</taxon>
        <taxon>Polyopisthocotylea</taxon>
        <taxon>Polystomatidea</taxon>
        <taxon>Polystomatidae</taxon>
        <taxon>Protopolystoma</taxon>
    </lineage>
</organism>
<accession>A0A3S5A6Q2</accession>
<name>A0A3S5A6Q2_9PLAT</name>
<evidence type="ECO:0000313" key="1">
    <source>
        <dbReference type="EMBL" id="VEL21356.1"/>
    </source>
</evidence>
<evidence type="ECO:0000313" key="2">
    <source>
        <dbReference type="Proteomes" id="UP000784294"/>
    </source>
</evidence>
<keyword evidence="2" id="KW-1185">Reference proteome</keyword>
<comment type="caution">
    <text evidence="1">The sequence shown here is derived from an EMBL/GenBank/DDBJ whole genome shotgun (WGS) entry which is preliminary data.</text>
</comment>